<dbReference type="InterPro" id="IPR007111">
    <property type="entry name" value="NACHT_NTPase"/>
</dbReference>
<evidence type="ECO:0000313" key="3">
    <source>
        <dbReference type="EMBL" id="KAF2726442.1"/>
    </source>
</evidence>
<accession>A0A9P4QKI9</accession>
<comment type="caution">
    <text evidence="3">The sequence shown here is derived from an EMBL/GenBank/DDBJ whole genome shotgun (WGS) entry which is preliminary data.</text>
</comment>
<dbReference type="InterPro" id="IPR011990">
    <property type="entry name" value="TPR-like_helical_dom_sf"/>
</dbReference>
<dbReference type="AlphaFoldDB" id="A0A9P4QKI9"/>
<dbReference type="Gene3D" id="3.40.50.300">
    <property type="entry name" value="P-loop containing nucleotide triphosphate hydrolases"/>
    <property type="match status" value="1"/>
</dbReference>
<feature type="domain" description="NACHT" evidence="1">
    <location>
        <begin position="310"/>
        <end position="463"/>
    </location>
</feature>
<dbReference type="SUPFAM" id="SSF48452">
    <property type="entry name" value="TPR-like"/>
    <property type="match status" value="1"/>
</dbReference>
<keyword evidence="4" id="KW-1185">Reference proteome</keyword>
<reference evidence="3" key="1">
    <citation type="journal article" date="2020" name="Stud. Mycol.">
        <title>101 Dothideomycetes genomes: a test case for predicting lifestyles and emergence of pathogens.</title>
        <authorList>
            <person name="Haridas S."/>
            <person name="Albert R."/>
            <person name="Binder M."/>
            <person name="Bloem J."/>
            <person name="Labutti K."/>
            <person name="Salamov A."/>
            <person name="Andreopoulos B."/>
            <person name="Baker S."/>
            <person name="Barry K."/>
            <person name="Bills G."/>
            <person name="Bluhm B."/>
            <person name="Cannon C."/>
            <person name="Castanera R."/>
            <person name="Culley D."/>
            <person name="Daum C."/>
            <person name="Ezra D."/>
            <person name="Gonzalez J."/>
            <person name="Henrissat B."/>
            <person name="Kuo A."/>
            <person name="Liang C."/>
            <person name="Lipzen A."/>
            <person name="Lutzoni F."/>
            <person name="Magnuson J."/>
            <person name="Mondo S."/>
            <person name="Nolan M."/>
            <person name="Ohm R."/>
            <person name="Pangilinan J."/>
            <person name="Park H.-J."/>
            <person name="Ramirez L."/>
            <person name="Alfaro M."/>
            <person name="Sun H."/>
            <person name="Tritt A."/>
            <person name="Yoshinaga Y."/>
            <person name="Zwiers L.-H."/>
            <person name="Turgeon B."/>
            <person name="Goodwin S."/>
            <person name="Spatafora J."/>
            <person name="Crous P."/>
            <person name="Grigoriev I."/>
        </authorList>
    </citation>
    <scope>NUCLEOTIDE SEQUENCE</scope>
    <source>
        <strain evidence="3">CBS 125425</strain>
    </source>
</reference>
<evidence type="ECO:0000259" key="1">
    <source>
        <dbReference type="Pfam" id="PF05729"/>
    </source>
</evidence>
<dbReference type="Proteomes" id="UP000799444">
    <property type="component" value="Unassembled WGS sequence"/>
</dbReference>
<evidence type="ECO:0000313" key="4">
    <source>
        <dbReference type="Proteomes" id="UP000799444"/>
    </source>
</evidence>
<feature type="non-terminal residue" evidence="3">
    <location>
        <position position="765"/>
    </location>
</feature>
<dbReference type="EMBL" id="ML996494">
    <property type="protein sequence ID" value="KAF2726442.1"/>
    <property type="molecule type" value="Genomic_DNA"/>
</dbReference>
<dbReference type="SUPFAM" id="SSF52540">
    <property type="entry name" value="P-loop containing nucleoside triphosphate hydrolases"/>
    <property type="match status" value="1"/>
</dbReference>
<proteinExistence type="predicted"/>
<sequence length="765" mass="86163">MRLLQAGGSGELSLIEHIGRHTPPYAILSHTWGADGDEVTFSDIVDGGGKSKPGYRKLSFCAKQAASDGLKLIWVDTCCIDKSSSVELQEAINSMYRWYQKADRCYVYLSDVLTGGSAGSDLSTQQAWKQAFQDSRWFTRGWTLQELLAPTSVEFFSAEGERLGSKVSLLPEIQAATGISSQALQGTSLHRFSVETRLSWADRRQTKREEDRAYAFLGIFEVHLPLLYGEGEENAFRRLREEIKRSSRYDVEEQASIQSSRAQPDIVRGVERVFEATWVVTLPRPPSFVGRETELARLHVHISSTTSQRLTIYGLGGCGKTALALEIAYRVREQHPACAVFWVLAVSWESFEQSYRDIAMALNIPEIADANADIKRLVKERLSNEKNGSWLMVIDNADDVSVLFDPLDTRGSEERLIDFVPHSRKGSVLFTTRTRKAAIDLTGGTALQLGELDEREAKELLRARLLPDNLVLLEDKEIVHEFLDMLAFLALAIVQAAAFINKNNSTLDEYVSMYKESDDDAIKLLSKDFEDQGRYRDTKNPVATTWYISFKRMRSKDQLAADYLSFMSCTAGEGIPASLLPPGNRKMATIEAIGTLTSYAFIAERQQRGKEGRNGERTYDMHRLVCLASQNWLRDHQQWNAWVNKTLNRLAEVVPYGGHEKREMWTAYLPHAFHVVSLSGICDVEARTSLLDRLGRCEHSLGRYKSAEAAHRQVLEQREVTLGKKHPDTLTSMNEVAQALSDQGKYAEAEKMHRDTLALREKVLG</sequence>
<name>A0A9P4QKI9_9PLEO</name>
<evidence type="ECO:0000259" key="2">
    <source>
        <dbReference type="Pfam" id="PF06985"/>
    </source>
</evidence>
<dbReference type="Pfam" id="PF06985">
    <property type="entry name" value="HET"/>
    <property type="match status" value="1"/>
</dbReference>
<dbReference type="PANTHER" id="PTHR10622">
    <property type="entry name" value="HET DOMAIN-CONTAINING PROTEIN"/>
    <property type="match status" value="1"/>
</dbReference>
<dbReference type="OrthoDB" id="1658288at2759"/>
<dbReference type="Pfam" id="PF13424">
    <property type="entry name" value="TPR_12"/>
    <property type="match status" value="1"/>
</dbReference>
<organism evidence="3 4">
    <name type="scientific">Polyplosphaeria fusca</name>
    <dbReference type="NCBI Taxonomy" id="682080"/>
    <lineage>
        <taxon>Eukaryota</taxon>
        <taxon>Fungi</taxon>
        <taxon>Dikarya</taxon>
        <taxon>Ascomycota</taxon>
        <taxon>Pezizomycotina</taxon>
        <taxon>Dothideomycetes</taxon>
        <taxon>Pleosporomycetidae</taxon>
        <taxon>Pleosporales</taxon>
        <taxon>Tetraplosphaeriaceae</taxon>
        <taxon>Polyplosphaeria</taxon>
    </lineage>
</organism>
<dbReference type="Pfam" id="PF05729">
    <property type="entry name" value="NACHT"/>
    <property type="match status" value="1"/>
</dbReference>
<gene>
    <name evidence="3" type="ORF">EJ04DRAFT_196323</name>
</gene>
<dbReference type="InterPro" id="IPR027417">
    <property type="entry name" value="P-loop_NTPase"/>
</dbReference>
<protein>
    <submittedName>
        <fullName evidence="3">HET-domain-containing protein</fullName>
    </submittedName>
</protein>
<dbReference type="Gene3D" id="1.25.40.10">
    <property type="entry name" value="Tetratricopeptide repeat domain"/>
    <property type="match status" value="1"/>
</dbReference>
<feature type="domain" description="Heterokaryon incompatibility" evidence="2">
    <location>
        <begin position="25"/>
        <end position="111"/>
    </location>
</feature>
<dbReference type="InterPro" id="IPR010730">
    <property type="entry name" value="HET"/>
</dbReference>
<dbReference type="PANTHER" id="PTHR10622:SF11">
    <property type="entry name" value="HET-DOMAIN-CONTAINING PROTEIN"/>
    <property type="match status" value="1"/>
</dbReference>